<dbReference type="Pfam" id="PF05195">
    <property type="entry name" value="AMP_N"/>
    <property type="match status" value="1"/>
</dbReference>
<dbReference type="Gene3D" id="3.90.230.10">
    <property type="entry name" value="Creatinase/methionine aminopeptidase superfamily"/>
    <property type="match status" value="1"/>
</dbReference>
<name>A0A6J7I0P0_9ZZZZ</name>
<dbReference type="CDD" id="cd01087">
    <property type="entry name" value="Prolidase"/>
    <property type="match status" value="1"/>
</dbReference>
<dbReference type="GO" id="GO:0070006">
    <property type="term" value="F:metalloaminopeptidase activity"/>
    <property type="evidence" value="ECO:0007669"/>
    <property type="project" value="InterPro"/>
</dbReference>
<dbReference type="InterPro" id="IPR052433">
    <property type="entry name" value="X-Pro_dipept-like"/>
</dbReference>
<dbReference type="InterPro" id="IPR000994">
    <property type="entry name" value="Pept_M24"/>
</dbReference>
<dbReference type="InterPro" id="IPR036005">
    <property type="entry name" value="Creatinase/aminopeptidase-like"/>
</dbReference>
<evidence type="ECO:0000256" key="4">
    <source>
        <dbReference type="ARBA" id="ARBA00022801"/>
    </source>
</evidence>
<evidence type="ECO:0000256" key="3">
    <source>
        <dbReference type="ARBA" id="ARBA00022723"/>
    </source>
</evidence>
<evidence type="ECO:0000256" key="5">
    <source>
        <dbReference type="ARBA" id="ARBA00023211"/>
    </source>
</evidence>
<keyword evidence="3" id="KW-0479">Metal-binding</keyword>
<sequence>MKSGWAPSPLTGITAAEVAPWCVARRNALSAAFPGIRLVIPAGTLKARNADCDYRFRPQTAFAYYTGVQGDEATPDAVFIMEPNGVGHQPLLYIHPRSSRETDAFYRDARYGELWVGRRFTLDEAQVRYEIQTHTLDSLDDLLNDKKESLVLRTHDASLDLKIDTHQREEEFTAFVSAQRLIKDEYEISEMQAACDSTERGFADIVRALPAAVSTPRGERVVEAAFFGRARIEGNDVGYTTISAAGSHACVLHWINNDGDVRPGELILIDAGVEMDSYYTADITRTLPINGKFSPAQRSLYMLVYEAQLAGFAAVKPGAKFSDINRASQEVLARGLADMGVLTVSAEESMQPEVSLHRRWTLHGVSHMLGMDVHDCAQARKDQYIEGIIEVGQVLTVEPGLYIQSDDELFAPEFRGIGIRIEDDVVVTEDGCRVLSQSLPRHPDDIEAWMAHLSR</sequence>
<dbReference type="SUPFAM" id="SSF55920">
    <property type="entry name" value="Creatinase/aminopeptidase"/>
    <property type="match status" value="1"/>
</dbReference>
<dbReference type="GO" id="GO:0005829">
    <property type="term" value="C:cytosol"/>
    <property type="evidence" value="ECO:0007669"/>
    <property type="project" value="TreeGrafter"/>
</dbReference>
<organism evidence="7">
    <name type="scientific">freshwater metagenome</name>
    <dbReference type="NCBI Taxonomy" id="449393"/>
    <lineage>
        <taxon>unclassified sequences</taxon>
        <taxon>metagenomes</taxon>
        <taxon>ecological metagenomes</taxon>
    </lineage>
</organism>
<dbReference type="EMBL" id="CAFBMY010000062">
    <property type="protein sequence ID" value="CAB4924303.1"/>
    <property type="molecule type" value="Genomic_DNA"/>
</dbReference>
<dbReference type="GO" id="GO:0006508">
    <property type="term" value="P:proteolysis"/>
    <property type="evidence" value="ECO:0007669"/>
    <property type="project" value="TreeGrafter"/>
</dbReference>
<protein>
    <submittedName>
        <fullName evidence="7">Unannotated protein</fullName>
    </submittedName>
</protein>
<dbReference type="PROSITE" id="PS00491">
    <property type="entry name" value="PROLINE_PEPTIDASE"/>
    <property type="match status" value="1"/>
</dbReference>
<evidence type="ECO:0000259" key="6">
    <source>
        <dbReference type="SMART" id="SM01011"/>
    </source>
</evidence>
<dbReference type="AlphaFoldDB" id="A0A6J7I0P0"/>
<accession>A0A6J7I0P0</accession>
<dbReference type="Pfam" id="PF00557">
    <property type="entry name" value="Peptidase_M24"/>
    <property type="match status" value="1"/>
</dbReference>
<reference evidence="7" key="1">
    <citation type="submission" date="2020-05" db="EMBL/GenBank/DDBJ databases">
        <authorList>
            <person name="Chiriac C."/>
            <person name="Salcher M."/>
            <person name="Ghai R."/>
            <person name="Kavagutti S V."/>
        </authorList>
    </citation>
    <scope>NUCLEOTIDE SEQUENCE</scope>
</reference>
<dbReference type="InterPro" id="IPR001131">
    <property type="entry name" value="Peptidase_M24B_aminopep-P_CS"/>
</dbReference>
<evidence type="ECO:0000256" key="1">
    <source>
        <dbReference type="ARBA" id="ARBA00001936"/>
    </source>
</evidence>
<proteinExistence type="inferred from homology"/>
<feature type="domain" description="Aminopeptidase P N-terminal" evidence="6">
    <location>
        <begin position="13"/>
        <end position="160"/>
    </location>
</feature>
<comment type="cofactor">
    <cofactor evidence="1">
        <name>Mn(2+)</name>
        <dbReference type="ChEBI" id="CHEBI:29035"/>
    </cofactor>
</comment>
<dbReference type="PANTHER" id="PTHR43226:SF4">
    <property type="entry name" value="XAA-PRO AMINOPEPTIDASE 3"/>
    <property type="match status" value="1"/>
</dbReference>
<dbReference type="SMART" id="SM01011">
    <property type="entry name" value="AMP_N"/>
    <property type="match status" value="1"/>
</dbReference>
<comment type="similarity">
    <text evidence="2">Belongs to the peptidase M24B family.</text>
</comment>
<dbReference type="Gene3D" id="3.40.350.10">
    <property type="entry name" value="Creatinase/prolidase N-terminal domain"/>
    <property type="match status" value="1"/>
</dbReference>
<dbReference type="GO" id="GO:0030145">
    <property type="term" value="F:manganese ion binding"/>
    <property type="evidence" value="ECO:0007669"/>
    <property type="project" value="InterPro"/>
</dbReference>
<dbReference type="SUPFAM" id="SSF53092">
    <property type="entry name" value="Creatinase/prolidase N-terminal domain"/>
    <property type="match status" value="1"/>
</dbReference>
<keyword evidence="5" id="KW-0464">Manganese</keyword>
<keyword evidence="4" id="KW-0378">Hydrolase</keyword>
<dbReference type="InterPro" id="IPR029149">
    <property type="entry name" value="Creatin/AminoP/Spt16_N"/>
</dbReference>
<gene>
    <name evidence="7" type="ORF">UFOPK3707_00522</name>
</gene>
<dbReference type="InterPro" id="IPR007865">
    <property type="entry name" value="Aminopep_P_N"/>
</dbReference>
<dbReference type="PANTHER" id="PTHR43226">
    <property type="entry name" value="XAA-PRO AMINOPEPTIDASE 3"/>
    <property type="match status" value="1"/>
</dbReference>
<evidence type="ECO:0000256" key="2">
    <source>
        <dbReference type="ARBA" id="ARBA00008766"/>
    </source>
</evidence>
<evidence type="ECO:0000313" key="7">
    <source>
        <dbReference type="EMBL" id="CAB4924303.1"/>
    </source>
</evidence>